<keyword evidence="1" id="KW-0812">Transmembrane</keyword>
<dbReference type="AlphaFoldDB" id="A0A074JUF9"/>
<sequence>MEFAAGESDLILTIGLGIAIFAIPAAFSAFADERPPRVASVAMVLALGLVLLALLSKPGGYRFDTIPEAIAGTIARVSNY</sequence>
<accession>A0A074JUF9</accession>
<dbReference type="eggNOG" id="ENOG50331YQ">
    <property type="taxonomic scope" value="Bacteria"/>
</dbReference>
<gene>
    <name evidence="2" type="ORF">TP2_08590</name>
</gene>
<evidence type="ECO:0000313" key="3">
    <source>
        <dbReference type="Proteomes" id="UP000027432"/>
    </source>
</evidence>
<reference evidence="2 3" key="1">
    <citation type="submission" date="2013-07" db="EMBL/GenBank/DDBJ databases">
        <title>Thioclava pacifica DSM 10166 Genome Sequencing.</title>
        <authorList>
            <person name="Lai Q."/>
            <person name="Shao Z."/>
        </authorList>
    </citation>
    <scope>NUCLEOTIDE SEQUENCE [LARGE SCALE GENOMIC DNA]</scope>
    <source>
        <strain evidence="2 3">DSM 10166</strain>
    </source>
</reference>
<evidence type="ECO:0008006" key="4">
    <source>
        <dbReference type="Google" id="ProtNLM"/>
    </source>
</evidence>
<dbReference type="EMBL" id="AUND01000023">
    <property type="protein sequence ID" value="KEO52987.1"/>
    <property type="molecule type" value="Genomic_DNA"/>
</dbReference>
<keyword evidence="1" id="KW-1133">Transmembrane helix</keyword>
<dbReference type="RefSeq" id="WP_038077327.1">
    <property type="nucleotide sequence ID" value="NZ_AUND01000023.1"/>
</dbReference>
<keyword evidence="3" id="KW-1185">Reference proteome</keyword>
<comment type="caution">
    <text evidence="2">The sequence shown here is derived from an EMBL/GenBank/DDBJ whole genome shotgun (WGS) entry which is preliminary data.</text>
</comment>
<keyword evidence="1" id="KW-0472">Membrane</keyword>
<proteinExistence type="predicted"/>
<evidence type="ECO:0000313" key="2">
    <source>
        <dbReference type="EMBL" id="KEO52987.1"/>
    </source>
</evidence>
<name>A0A074JUF9_9RHOB</name>
<evidence type="ECO:0000256" key="1">
    <source>
        <dbReference type="SAM" id="Phobius"/>
    </source>
</evidence>
<dbReference type="Proteomes" id="UP000027432">
    <property type="component" value="Unassembled WGS sequence"/>
</dbReference>
<organism evidence="2 3">
    <name type="scientific">Thioclava pacifica DSM 10166</name>
    <dbReference type="NCBI Taxonomy" id="1353537"/>
    <lineage>
        <taxon>Bacteria</taxon>
        <taxon>Pseudomonadati</taxon>
        <taxon>Pseudomonadota</taxon>
        <taxon>Alphaproteobacteria</taxon>
        <taxon>Rhodobacterales</taxon>
        <taxon>Paracoccaceae</taxon>
        <taxon>Thioclava</taxon>
    </lineage>
</organism>
<protein>
    <recommendedName>
        <fullName evidence="4">50S ribosomal protein L35</fullName>
    </recommendedName>
</protein>
<feature type="transmembrane region" description="Helical" evidence="1">
    <location>
        <begin position="12"/>
        <end position="31"/>
    </location>
</feature>
<dbReference type="STRING" id="1353537.TP2_08590"/>
<feature type="transmembrane region" description="Helical" evidence="1">
    <location>
        <begin position="37"/>
        <end position="55"/>
    </location>
</feature>